<evidence type="ECO:0000313" key="8">
    <source>
        <dbReference type="EMBL" id="RZC56931.1"/>
    </source>
</evidence>
<dbReference type="SMART" id="SM01019">
    <property type="entry name" value="B3"/>
    <property type="match status" value="3"/>
</dbReference>
<keyword evidence="3" id="KW-0238">DNA-binding</keyword>
<dbReference type="OrthoDB" id="623918at2759"/>
<dbReference type="Gene3D" id="2.40.330.10">
    <property type="entry name" value="DNA-binding pseudobarrel domain"/>
    <property type="match status" value="3"/>
</dbReference>
<keyword evidence="9" id="KW-1185">Reference proteome</keyword>
<evidence type="ECO:0000256" key="6">
    <source>
        <dbReference type="SAM" id="MobiDB-lite"/>
    </source>
</evidence>
<dbReference type="OMA" id="CDETACE"/>
<feature type="domain" description="TF-B3" evidence="7">
    <location>
        <begin position="299"/>
        <end position="403"/>
    </location>
</feature>
<dbReference type="AlphaFoldDB" id="A0A4Y7JAG3"/>
<dbReference type="PANTHER" id="PTHR31391">
    <property type="entry name" value="B3 DOMAIN-CONTAINING PROTEIN OS11G0197600-RELATED"/>
    <property type="match status" value="1"/>
</dbReference>
<evidence type="ECO:0000256" key="4">
    <source>
        <dbReference type="ARBA" id="ARBA00023163"/>
    </source>
</evidence>
<evidence type="ECO:0000259" key="7">
    <source>
        <dbReference type="PROSITE" id="PS50863"/>
    </source>
</evidence>
<organism evidence="8 9">
    <name type="scientific">Papaver somniferum</name>
    <name type="common">Opium poppy</name>
    <dbReference type="NCBI Taxonomy" id="3469"/>
    <lineage>
        <taxon>Eukaryota</taxon>
        <taxon>Viridiplantae</taxon>
        <taxon>Streptophyta</taxon>
        <taxon>Embryophyta</taxon>
        <taxon>Tracheophyta</taxon>
        <taxon>Spermatophyta</taxon>
        <taxon>Magnoliopsida</taxon>
        <taxon>Ranunculales</taxon>
        <taxon>Papaveraceae</taxon>
        <taxon>Papaveroideae</taxon>
        <taxon>Papaver</taxon>
    </lineage>
</organism>
<evidence type="ECO:0000313" key="9">
    <source>
        <dbReference type="Proteomes" id="UP000316621"/>
    </source>
</evidence>
<dbReference type="CDD" id="cd10017">
    <property type="entry name" value="B3_DNA"/>
    <property type="match status" value="3"/>
</dbReference>
<dbReference type="InterPro" id="IPR044837">
    <property type="entry name" value="REM16-like"/>
</dbReference>
<feature type="domain" description="TF-B3" evidence="7">
    <location>
        <begin position="11"/>
        <end position="104"/>
    </location>
</feature>
<dbReference type="GO" id="GO:0003677">
    <property type="term" value="F:DNA binding"/>
    <property type="evidence" value="ECO:0007669"/>
    <property type="project" value="UniProtKB-KW"/>
</dbReference>
<protein>
    <recommendedName>
        <fullName evidence="7">TF-B3 domain-containing protein</fullName>
    </recommendedName>
</protein>
<comment type="subcellular location">
    <subcellularLocation>
        <location evidence="1">Nucleus</location>
    </subcellularLocation>
</comment>
<evidence type="ECO:0000256" key="3">
    <source>
        <dbReference type="ARBA" id="ARBA00023125"/>
    </source>
</evidence>
<keyword evidence="4" id="KW-0804">Transcription</keyword>
<feature type="region of interest" description="Disordered" evidence="6">
    <location>
        <begin position="148"/>
        <end position="180"/>
    </location>
</feature>
<dbReference type="PANTHER" id="PTHR31391:SF160">
    <property type="entry name" value="B3 DOMAIN-CONTAINING PROTEIN OS01G0723500-LIKE ISOFORM X1"/>
    <property type="match status" value="1"/>
</dbReference>
<evidence type="ECO:0000256" key="1">
    <source>
        <dbReference type="ARBA" id="ARBA00004123"/>
    </source>
</evidence>
<dbReference type="Pfam" id="PF02362">
    <property type="entry name" value="B3"/>
    <property type="match status" value="3"/>
</dbReference>
<feature type="domain" description="TF-B3" evidence="7">
    <location>
        <begin position="510"/>
        <end position="608"/>
    </location>
</feature>
<name>A0A4Y7JAG3_PAPSO</name>
<dbReference type="SUPFAM" id="SSF101936">
    <property type="entry name" value="DNA-binding pseudobarrel domain"/>
    <property type="match status" value="3"/>
</dbReference>
<proteinExistence type="predicted"/>
<dbReference type="InterPro" id="IPR003340">
    <property type="entry name" value="B3_DNA-bd"/>
</dbReference>
<evidence type="ECO:0000256" key="5">
    <source>
        <dbReference type="ARBA" id="ARBA00023242"/>
    </source>
</evidence>
<keyword evidence="5" id="KW-0539">Nucleus</keyword>
<gene>
    <name evidence="8" type="ORF">C5167_015794</name>
</gene>
<dbReference type="GO" id="GO:0005634">
    <property type="term" value="C:nucleus"/>
    <property type="evidence" value="ECO:0007669"/>
    <property type="project" value="UniProtKB-SubCell"/>
</dbReference>
<evidence type="ECO:0000256" key="2">
    <source>
        <dbReference type="ARBA" id="ARBA00023015"/>
    </source>
</evidence>
<sequence>MEKKKKMAGSYFFKIICNYVIEDRRLELPKKFVRLFGEELGKAGLIEDPTGKIWPVELRRAKAEIYFQSGWQEFMEYFSISIGHFLIFRYEGDSQFHVSICDETACEIEYPYHGEDVDESVSEGVSLENMDVPFQSAACNARAAANKTRPSCRGHDSASKRRFEDYQEARGSVKRNRSDGIEMNTSKQWVYNFRRQPELPIIISDDESDNDEGYQNPGDSANVTNKTEQDRCKAQFVNSDSECDDERPMPTQQRSASHKGKPKKASCGARKLDVSRTKSQRATRVIGEARAFKSDFPMCMIIMRQSYFSKGSPVYVPSEFTREFLVKAGDNFVTLQDPAGKKWRVGYKFRKAGTRSSAIKTAELYKGWYRFVLENHLKVGDACVFELVDIDNLEMKVNIIRVCVPCGKRHPEVVDTESSEENYQIPGKSAKHNDSEDIESDAGHTMPIQPKSARHGGNHKMSKTSEVKVHCPGKNASCATRNVGVTESESQRAMAVIKEARAFKSDFPICTIIMKPSYTQKGRLVHVPMKFARDCLLMAGDKFVTLKDSTGKKRRVGYTTSPCASKVSLYNGWHEFVLENHLMVGDACVFELVDIANLEMKVNIIRAFPDIV</sequence>
<dbReference type="PROSITE" id="PS50863">
    <property type="entry name" value="B3"/>
    <property type="match status" value="3"/>
</dbReference>
<dbReference type="EMBL" id="CM010717">
    <property type="protein sequence ID" value="RZC56931.1"/>
    <property type="molecule type" value="Genomic_DNA"/>
</dbReference>
<feature type="region of interest" description="Disordered" evidence="6">
    <location>
        <begin position="204"/>
        <end position="273"/>
    </location>
</feature>
<feature type="compositionally biased region" description="Basic and acidic residues" evidence="6">
    <location>
        <begin position="153"/>
        <end position="168"/>
    </location>
</feature>
<dbReference type="Proteomes" id="UP000316621">
    <property type="component" value="Chromosome 3"/>
</dbReference>
<keyword evidence="2" id="KW-0805">Transcription regulation</keyword>
<dbReference type="STRING" id="3469.A0A4Y7JAG3"/>
<dbReference type="Gramene" id="RZC56931">
    <property type="protein sequence ID" value="RZC56931"/>
    <property type="gene ID" value="C5167_015794"/>
</dbReference>
<feature type="compositionally biased region" description="Polar residues" evidence="6">
    <location>
        <begin position="217"/>
        <end position="226"/>
    </location>
</feature>
<dbReference type="InterPro" id="IPR015300">
    <property type="entry name" value="DNA-bd_pseudobarrel_sf"/>
</dbReference>
<reference evidence="8 9" key="1">
    <citation type="journal article" date="2018" name="Science">
        <title>The opium poppy genome and morphinan production.</title>
        <authorList>
            <person name="Guo L."/>
            <person name="Winzer T."/>
            <person name="Yang X."/>
            <person name="Li Y."/>
            <person name="Ning Z."/>
            <person name="He Z."/>
            <person name="Teodor R."/>
            <person name="Lu Y."/>
            <person name="Bowser T.A."/>
            <person name="Graham I.A."/>
            <person name="Ye K."/>
        </authorList>
    </citation>
    <scope>NUCLEOTIDE SEQUENCE [LARGE SCALE GENOMIC DNA]</scope>
    <source>
        <strain evidence="9">cv. HN1</strain>
        <tissue evidence="8">Leaves</tissue>
    </source>
</reference>
<accession>A0A4Y7JAG3</accession>
<feature type="region of interest" description="Disordered" evidence="6">
    <location>
        <begin position="415"/>
        <end position="460"/>
    </location>
</feature>